<accession>A0A7R9IPX5</accession>
<proteinExistence type="predicted"/>
<dbReference type="AlphaFoldDB" id="A0A7R9IPX5"/>
<reference evidence="1" key="1">
    <citation type="submission" date="2020-11" db="EMBL/GenBank/DDBJ databases">
        <authorList>
            <person name="Tran Van P."/>
        </authorList>
    </citation>
    <scope>NUCLEOTIDE SEQUENCE</scope>
</reference>
<dbReference type="EMBL" id="OE006075">
    <property type="protein sequence ID" value="CAD7462436.1"/>
    <property type="molecule type" value="Genomic_DNA"/>
</dbReference>
<evidence type="ECO:0000313" key="1">
    <source>
        <dbReference type="EMBL" id="CAD7462436.1"/>
    </source>
</evidence>
<dbReference type="PANTHER" id="PTHR39945:SF1">
    <property type="entry name" value="FI14129P"/>
    <property type="match status" value="1"/>
</dbReference>
<sequence length="65" mass="7474">MKKVPEASLFLLPVGYAGDPHREEIDTLCQRCAKSTKSSLVYPMCCQNKEEVMDWCKRYISFGIQ</sequence>
<dbReference type="PANTHER" id="PTHR39945">
    <property type="entry name" value="FI14129P"/>
    <property type="match status" value="1"/>
</dbReference>
<name>A0A7R9IPX5_9NEOP</name>
<gene>
    <name evidence="1" type="ORF">TTEB3V08_LOCUS10329</name>
</gene>
<protein>
    <submittedName>
        <fullName evidence="1">Uncharacterized protein</fullName>
    </submittedName>
</protein>
<organism evidence="1">
    <name type="scientific">Timema tahoe</name>
    <dbReference type="NCBI Taxonomy" id="61484"/>
    <lineage>
        <taxon>Eukaryota</taxon>
        <taxon>Metazoa</taxon>
        <taxon>Ecdysozoa</taxon>
        <taxon>Arthropoda</taxon>
        <taxon>Hexapoda</taxon>
        <taxon>Insecta</taxon>
        <taxon>Pterygota</taxon>
        <taxon>Neoptera</taxon>
        <taxon>Polyneoptera</taxon>
        <taxon>Phasmatodea</taxon>
        <taxon>Timematodea</taxon>
        <taxon>Timematoidea</taxon>
        <taxon>Timematidae</taxon>
        <taxon>Timema</taxon>
    </lineage>
</organism>